<dbReference type="Gene3D" id="3.30.70.330">
    <property type="match status" value="1"/>
</dbReference>
<dbReference type="Pfam" id="PF00076">
    <property type="entry name" value="RRM_1"/>
    <property type="match status" value="1"/>
</dbReference>
<dbReference type="EnsemblMetazoa" id="XM_038203268.1">
    <property type="protein sequence ID" value="XP_038059196.1"/>
    <property type="gene ID" value="LOC119730395"/>
</dbReference>
<dbReference type="GeneID" id="119730395"/>
<dbReference type="InterPro" id="IPR045850">
    <property type="entry name" value="TRM2_met"/>
</dbReference>
<protein>
    <recommendedName>
        <fullName evidence="2">RRM domain-containing protein</fullName>
    </recommendedName>
</protein>
<feature type="domain" description="RRM" evidence="2">
    <location>
        <begin position="10"/>
        <end position="83"/>
    </location>
</feature>
<dbReference type="Proteomes" id="UP000887568">
    <property type="component" value="Unplaced"/>
</dbReference>
<dbReference type="GO" id="GO:0003723">
    <property type="term" value="F:RNA binding"/>
    <property type="evidence" value="ECO:0007669"/>
    <property type="project" value="UniProtKB-UniRule"/>
</dbReference>
<evidence type="ECO:0000313" key="3">
    <source>
        <dbReference type="EnsemblMetazoa" id="XP_038059196.1"/>
    </source>
</evidence>
<keyword evidence="4" id="KW-1185">Reference proteome</keyword>
<name>A0A914A703_PATMI</name>
<organism evidence="3 4">
    <name type="scientific">Patiria miniata</name>
    <name type="common">Bat star</name>
    <name type="synonym">Asterina miniata</name>
    <dbReference type="NCBI Taxonomy" id="46514"/>
    <lineage>
        <taxon>Eukaryota</taxon>
        <taxon>Metazoa</taxon>
        <taxon>Echinodermata</taxon>
        <taxon>Eleutherozoa</taxon>
        <taxon>Asterozoa</taxon>
        <taxon>Asteroidea</taxon>
        <taxon>Valvatacea</taxon>
        <taxon>Valvatida</taxon>
        <taxon>Asterinidae</taxon>
        <taxon>Patiria</taxon>
    </lineage>
</organism>
<dbReference type="InterPro" id="IPR034262">
    <property type="entry name" value="TRMT2A_RRM"/>
</dbReference>
<dbReference type="PROSITE" id="PS50102">
    <property type="entry name" value="RRM"/>
    <property type="match status" value="1"/>
</dbReference>
<evidence type="ECO:0000259" key="2">
    <source>
        <dbReference type="PROSITE" id="PS50102"/>
    </source>
</evidence>
<dbReference type="CDD" id="cd12439">
    <property type="entry name" value="RRM_TRMT2A"/>
    <property type="match status" value="1"/>
</dbReference>
<dbReference type="PANTHER" id="PTHR45904">
    <property type="entry name" value="TRNA (URACIL-5-)-METHYLTRANSFERASE"/>
    <property type="match status" value="1"/>
</dbReference>
<reference evidence="3" key="1">
    <citation type="submission" date="2022-11" db="UniProtKB">
        <authorList>
            <consortium name="EnsemblMetazoa"/>
        </authorList>
    </citation>
    <scope>IDENTIFICATION</scope>
</reference>
<dbReference type="InterPro" id="IPR035979">
    <property type="entry name" value="RBD_domain_sf"/>
</dbReference>
<dbReference type="PANTHER" id="PTHR45904:SF2">
    <property type="entry name" value="TRNA (URACIL-5-)-METHYLTRANSFERASE HOMOLOG A"/>
    <property type="match status" value="1"/>
</dbReference>
<keyword evidence="1" id="KW-0694">RNA-binding</keyword>
<dbReference type="InterPro" id="IPR012677">
    <property type="entry name" value="Nucleotide-bd_a/b_plait_sf"/>
</dbReference>
<evidence type="ECO:0000256" key="1">
    <source>
        <dbReference type="PROSITE-ProRule" id="PRU00176"/>
    </source>
</evidence>
<dbReference type="OrthoDB" id="417550at2759"/>
<accession>A0A914A703</accession>
<evidence type="ECO:0000313" key="4">
    <source>
        <dbReference type="Proteomes" id="UP000887568"/>
    </source>
</evidence>
<dbReference type="InterPro" id="IPR000504">
    <property type="entry name" value="RRM_dom"/>
</dbReference>
<dbReference type="SUPFAM" id="SSF54928">
    <property type="entry name" value="RNA-binding domain, RBD"/>
    <property type="match status" value="1"/>
</dbReference>
<dbReference type="RefSeq" id="XP_038059196.1">
    <property type="nucleotide sequence ID" value="XM_038203268.1"/>
</dbReference>
<dbReference type="AlphaFoldDB" id="A0A914A703"/>
<proteinExistence type="predicted"/>
<sequence length="87" mass="10071">MQQHFTSVIFKIEIQNLPRHFEFAQLKKMLTGLQLEPKKVKAVNKATYAFVTFSCQEDKEEALKVLNGHKWKGQVLKAKLSKPVEDL</sequence>